<dbReference type="SUPFAM" id="SSF47413">
    <property type="entry name" value="lambda repressor-like DNA-binding domains"/>
    <property type="match status" value="1"/>
</dbReference>
<evidence type="ECO:0000256" key="1">
    <source>
        <dbReference type="SAM" id="MobiDB-lite"/>
    </source>
</evidence>
<dbReference type="STRING" id="402600.SAMN05216188_108184"/>
<dbReference type="EMBL" id="FOFR01000008">
    <property type="protein sequence ID" value="SER16974.1"/>
    <property type="molecule type" value="Genomic_DNA"/>
</dbReference>
<dbReference type="GO" id="GO:0003677">
    <property type="term" value="F:DNA binding"/>
    <property type="evidence" value="ECO:0007669"/>
    <property type="project" value="InterPro"/>
</dbReference>
<protein>
    <recommendedName>
        <fullName evidence="2">HTH cro/C1-type domain-containing protein</fullName>
    </recommendedName>
</protein>
<evidence type="ECO:0000259" key="2">
    <source>
        <dbReference type="PROSITE" id="PS50943"/>
    </source>
</evidence>
<dbReference type="PROSITE" id="PS50943">
    <property type="entry name" value="HTH_CROC1"/>
    <property type="match status" value="1"/>
</dbReference>
<name>A0A1H9LZW1_9PSEU</name>
<keyword evidence="4" id="KW-1185">Reference proteome</keyword>
<dbReference type="AlphaFoldDB" id="A0A1H9LZW1"/>
<feature type="domain" description="HTH cro/C1-type" evidence="2">
    <location>
        <begin position="44"/>
        <end position="81"/>
    </location>
</feature>
<dbReference type="RefSeq" id="WP_245777917.1">
    <property type="nucleotide sequence ID" value="NZ_FOFR01000008.1"/>
</dbReference>
<dbReference type="InterPro" id="IPR001387">
    <property type="entry name" value="Cro/C1-type_HTH"/>
</dbReference>
<dbReference type="InterPro" id="IPR010982">
    <property type="entry name" value="Lambda_DNA-bd_dom_sf"/>
</dbReference>
<evidence type="ECO:0000313" key="4">
    <source>
        <dbReference type="Proteomes" id="UP000199352"/>
    </source>
</evidence>
<reference evidence="4" key="1">
    <citation type="submission" date="2016-10" db="EMBL/GenBank/DDBJ databases">
        <authorList>
            <person name="Varghese N."/>
            <person name="Submissions S."/>
        </authorList>
    </citation>
    <scope>NUCLEOTIDE SEQUENCE [LARGE SCALE GENOMIC DNA]</scope>
    <source>
        <strain evidence="4">CGMCC 4.3525</strain>
    </source>
</reference>
<gene>
    <name evidence="3" type="ORF">SAMN05216188_108184</name>
</gene>
<proteinExistence type="predicted"/>
<feature type="region of interest" description="Disordered" evidence="1">
    <location>
        <begin position="135"/>
        <end position="159"/>
    </location>
</feature>
<accession>A0A1H9LZW1</accession>
<evidence type="ECO:0000313" key="3">
    <source>
        <dbReference type="EMBL" id="SER16974.1"/>
    </source>
</evidence>
<dbReference type="Gene3D" id="1.10.260.40">
    <property type="entry name" value="lambda repressor-like DNA-binding domains"/>
    <property type="match status" value="1"/>
</dbReference>
<dbReference type="Proteomes" id="UP000199352">
    <property type="component" value="Unassembled WGS sequence"/>
</dbReference>
<organism evidence="3 4">
    <name type="scientific">Lentzea xinjiangensis</name>
    <dbReference type="NCBI Taxonomy" id="402600"/>
    <lineage>
        <taxon>Bacteria</taxon>
        <taxon>Bacillati</taxon>
        <taxon>Actinomycetota</taxon>
        <taxon>Actinomycetes</taxon>
        <taxon>Pseudonocardiales</taxon>
        <taxon>Pseudonocardiaceae</taxon>
        <taxon>Lentzea</taxon>
    </lineage>
</organism>
<sequence length="159" mass="17016">MVAQGEQPASLAERLDRLFKAVRPAGRREYTYEEVAAAIREDGISISHTYVWQLRKGLRDNPTKRHLEGLAHFFGVPASYFLDDDTSGVDDQLELLVALRDSDVRALALRASGLSPASIKAVLGMVQHARSIEGLPPADEAAGTTGEGGVTGAADADES</sequence>